<organism evidence="2 3">
    <name type="scientific">Oesophagostomum dentatum</name>
    <name type="common">Nodular worm</name>
    <dbReference type="NCBI Taxonomy" id="61180"/>
    <lineage>
        <taxon>Eukaryota</taxon>
        <taxon>Metazoa</taxon>
        <taxon>Ecdysozoa</taxon>
        <taxon>Nematoda</taxon>
        <taxon>Chromadorea</taxon>
        <taxon>Rhabditida</taxon>
        <taxon>Rhabditina</taxon>
        <taxon>Rhabditomorpha</taxon>
        <taxon>Strongyloidea</taxon>
        <taxon>Strongylidae</taxon>
        <taxon>Oesophagostomum</taxon>
    </lineage>
</organism>
<evidence type="ECO:0000256" key="1">
    <source>
        <dbReference type="SAM" id="MobiDB-lite"/>
    </source>
</evidence>
<gene>
    <name evidence="2" type="ORF">OESDEN_09296</name>
</gene>
<proteinExistence type="predicted"/>
<feature type="compositionally biased region" description="Basic and acidic residues" evidence="1">
    <location>
        <begin position="11"/>
        <end position="60"/>
    </location>
</feature>
<name>A0A0B1T0T2_OESDE</name>
<sequence>ISNPQRSADTLSRENVTRSNERPSAELPSRESKESARPPQKKSAELSKENNRANEVRPDDTESSGSNKKDSQEYVKKSATPIIKTTETQKTVRPEKTKTRKQKSNERSQDSTRQHPTEASDDSSSVESEEIIVYETPENQSYERKVIIGNLSRVGFREPFWHNKIGSYAVILSYLITYDIMAQYFFLTHIYGCKFN</sequence>
<feature type="region of interest" description="Disordered" evidence="1">
    <location>
        <begin position="1"/>
        <end position="129"/>
    </location>
</feature>
<accession>A0A0B1T0T2</accession>
<protein>
    <submittedName>
        <fullName evidence="2">Uncharacterized protein</fullName>
    </submittedName>
</protein>
<feature type="compositionally biased region" description="Basic and acidic residues" evidence="1">
    <location>
        <begin position="90"/>
        <end position="118"/>
    </location>
</feature>
<dbReference type="AlphaFoldDB" id="A0A0B1T0T2"/>
<dbReference type="EMBL" id="KN552594">
    <property type="protein sequence ID" value="KHJ90849.1"/>
    <property type="molecule type" value="Genomic_DNA"/>
</dbReference>
<feature type="compositionally biased region" description="Polar residues" evidence="1">
    <location>
        <begin position="1"/>
        <end position="10"/>
    </location>
</feature>
<evidence type="ECO:0000313" key="2">
    <source>
        <dbReference type="EMBL" id="KHJ90849.1"/>
    </source>
</evidence>
<evidence type="ECO:0000313" key="3">
    <source>
        <dbReference type="Proteomes" id="UP000053660"/>
    </source>
</evidence>
<keyword evidence="3" id="KW-1185">Reference proteome</keyword>
<feature type="non-terminal residue" evidence="2">
    <location>
        <position position="1"/>
    </location>
</feature>
<dbReference type="Proteomes" id="UP000053660">
    <property type="component" value="Unassembled WGS sequence"/>
</dbReference>
<reference evidence="2 3" key="1">
    <citation type="submission" date="2014-03" db="EMBL/GenBank/DDBJ databases">
        <title>Draft genome of the hookworm Oesophagostomum dentatum.</title>
        <authorList>
            <person name="Mitreva M."/>
        </authorList>
    </citation>
    <scope>NUCLEOTIDE SEQUENCE [LARGE SCALE GENOMIC DNA]</scope>
    <source>
        <strain evidence="2 3">OD-Hann</strain>
    </source>
</reference>
<feature type="compositionally biased region" description="Basic and acidic residues" evidence="1">
    <location>
        <begin position="67"/>
        <end position="76"/>
    </location>
</feature>